<reference evidence="1 2" key="1">
    <citation type="submission" date="2016-10" db="EMBL/GenBank/DDBJ databases">
        <authorList>
            <person name="de Groot N.N."/>
        </authorList>
    </citation>
    <scope>NUCLEOTIDE SEQUENCE [LARGE SCALE GENOMIC DNA]</scope>
    <source>
        <strain evidence="1 2">DSM 21039</strain>
    </source>
</reference>
<dbReference type="SUPFAM" id="SSF54001">
    <property type="entry name" value="Cysteine proteinases"/>
    <property type="match status" value="1"/>
</dbReference>
<dbReference type="AlphaFoldDB" id="A0A1H8A2W4"/>
<dbReference type="EMBL" id="FOBB01000005">
    <property type="protein sequence ID" value="SEM64254.1"/>
    <property type="molecule type" value="Genomic_DNA"/>
</dbReference>
<evidence type="ECO:0008006" key="3">
    <source>
        <dbReference type="Google" id="ProtNLM"/>
    </source>
</evidence>
<dbReference type="RefSeq" id="WP_089916725.1">
    <property type="nucleotide sequence ID" value="NZ_FOBB01000005.1"/>
</dbReference>
<sequence length="265" mass="29209">MQSNIKLGKLPARHDLRTLQFEKYIIPSALPPIPEKIAWQDNIPVSWGMMQNDSYGDCTCAAAGHMIMNWTGNVNVQTIRIPGDQQILDAYAAITGFDPVTGLNDNGAVVLDVLKYWRNTGINNDKITAFAGLENQNIQQVKEAVYLFGGCYLGVALPNSAKDQKVWSIPPYGPYGQGAPGSWGGHAIPVVGYDSRYLAVVTWGEIKFMTWGFFQTYCDEAYAVLSIDWINPDNNKSPVGFDMTSLQQDLKDITHSAISKSLALI</sequence>
<dbReference type="InterPro" id="IPR038765">
    <property type="entry name" value="Papain-like_cys_pep_sf"/>
</dbReference>
<evidence type="ECO:0000313" key="1">
    <source>
        <dbReference type="EMBL" id="SEM64254.1"/>
    </source>
</evidence>
<keyword evidence="2" id="KW-1185">Reference proteome</keyword>
<dbReference type="Proteomes" id="UP000198984">
    <property type="component" value="Unassembled WGS sequence"/>
</dbReference>
<dbReference type="STRING" id="573321.SAMN04488505_105274"/>
<gene>
    <name evidence="1" type="ORF">SAMN04488505_105274</name>
</gene>
<name>A0A1H8A2W4_9BACT</name>
<accession>A0A1H8A2W4</accession>
<dbReference type="Gene3D" id="3.90.70.10">
    <property type="entry name" value="Cysteine proteinases"/>
    <property type="match status" value="1"/>
</dbReference>
<protein>
    <recommendedName>
        <fullName evidence="3">Peptidase C1A papain C-terminal domain-containing protein</fullName>
    </recommendedName>
</protein>
<organism evidence="1 2">
    <name type="scientific">Chitinophaga rupis</name>
    <dbReference type="NCBI Taxonomy" id="573321"/>
    <lineage>
        <taxon>Bacteria</taxon>
        <taxon>Pseudomonadati</taxon>
        <taxon>Bacteroidota</taxon>
        <taxon>Chitinophagia</taxon>
        <taxon>Chitinophagales</taxon>
        <taxon>Chitinophagaceae</taxon>
        <taxon>Chitinophaga</taxon>
    </lineage>
</organism>
<evidence type="ECO:0000313" key="2">
    <source>
        <dbReference type="Proteomes" id="UP000198984"/>
    </source>
</evidence>
<dbReference type="OrthoDB" id="7247547at2"/>
<proteinExistence type="predicted"/>